<dbReference type="SUPFAM" id="SSF51366">
    <property type="entry name" value="Ribulose-phoshate binding barrel"/>
    <property type="match status" value="1"/>
</dbReference>
<gene>
    <name evidence="7" type="primary">nanE</name>
    <name evidence="8" type="ORF">NZD86_14930</name>
</gene>
<evidence type="ECO:0000256" key="1">
    <source>
        <dbReference type="ARBA" id="ARBA00000056"/>
    </source>
</evidence>
<dbReference type="PANTHER" id="PTHR36204:SF1">
    <property type="entry name" value="N-ACETYLMANNOSAMINE-6-PHOSPHATE 2-EPIMERASE-RELATED"/>
    <property type="match status" value="1"/>
</dbReference>
<keyword evidence="6 7" id="KW-0119">Carbohydrate metabolism</keyword>
<comment type="catalytic activity">
    <reaction evidence="1 7">
        <text>an N-acyl-D-glucosamine 6-phosphate = an N-acyl-D-mannosamine 6-phosphate</text>
        <dbReference type="Rhea" id="RHEA:23932"/>
        <dbReference type="ChEBI" id="CHEBI:57599"/>
        <dbReference type="ChEBI" id="CHEBI:57666"/>
        <dbReference type="EC" id="5.1.3.9"/>
    </reaction>
</comment>
<dbReference type="InterPro" id="IPR007260">
    <property type="entry name" value="NanE"/>
</dbReference>
<comment type="similarity">
    <text evidence="4 7">Belongs to the NanE family.</text>
</comment>
<dbReference type="HAMAP" id="MF_01235">
    <property type="entry name" value="ManNAc6P_epimer"/>
    <property type="match status" value="1"/>
</dbReference>
<name>A0ABY6Z8J0_9BACL</name>
<dbReference type="RefSeq" id="WP_268046895.1">
    <property type="nucleotide sequence ID" value="NZ_CP104064.1"/>
</dbReference>
<evidence type="ECO:0000313" key="8">
    <source>
        <dbReference type="EMBL" id="WAH39233.1"/>
    </source>
</evidence>
<evidence type="ECO:0000256" key="5">
    <source>
        <dbReference type="ARBA" id="ARBA00023235"/>
    </source>
</evidence>
<proteinExistence type="inferred from homology"/>
<evidence type="ECO:0000256" key="4">
    <source>
        <dbReference type="ARBA" id="ARBA00007439"/>
    </source>
</evidence>
<dbReference type="Proteomes" id="UP001164803">
    <property type="component" value="Chromosome"/>
</dbReference>
<evidence type="ECO:0000256" key="3">
    <source>
        <dbReference type="ARBA" id="ARBA00005081"/>
    </source>
</evidence>
<sequence length="240" mass="25386">MNSEAFLERIRGGLIVSCQAIDDEPLSGAGVMPRMAVAAMAGGAVGIRANGAEDIRNIKAEVDLPVIGIVKRNYADSPVYITPTLQEVEEVASAGADVVAIDATSRLRPNGLSLEKLISRIREAFPELLIMGDVSTLVEGIQAAALGVDFVASTMSGYTPYSPGTSQPDFQLIEALVQRVDIPVIAEGKIRSPDQAVRCIELGCCAVVVGSAITRPQEITRTFVESLERAVPLGKDRLAP</sequence>
<dbReference type="Pfam" id="PF04131">
    <property type="entry name" value="NanE"/>
    <property type="match status" value="1"/>
</dbReference>
<dbReference type="EC" id="5.1.3.9" evidence="7"/>
<comment type="pathway">
    <text evidence="3 7">Amino-sugar metabolism; N-acetylneuraminate degradation; D-fructose 6-phosphate from N-acetylneuraminate: step 3/5.</text>
</comment>
<keyword evidence="9" id="KW-1185">Reference proteome</keyword>
<accession>A0ABY6Z8J0</accession>
<comment type="function">
    <text evidence="2 7">Converts N-acetylmannosamine-6-phosphate (ManNAc-6-P) to N-acetylglucosamine-6-phosphate (GlcNAc-6-P).</text>
</comment>
<organism evidence="8 9">
    <name type="scientific">Alicyclobacillus dauci</name>
    <dbReference type="NCBI Taxonomy" id="1475485"/>
    <lineage>
        <taxon>Bacteria</taxon>
        <taxon>Bacillati</taxon>
        <taxon>Bacillota</taxon>
        <taxon>Bacilli</taxon>
        <taxon>Bacillales</taxon>
        <taxon>Alicyclobacillaceae</taxon>
        <taxon>Alicyclobacillus</taxon>
    </lineage>
</organism>
<dbReference type="NCBIfam" id="NF002231">
    <property type="entry name" value="PRK01130.1"/>
    <property type="match status" value="1"/>
</dbReference>
<evidence type="ECO:0000313" key="9">
    <source>
        <dbReference type="Proteomes" id="UP001164803"/>
    </source>
</evidence>
<dbReference type="CDD" id="cd04729">
    <property type="entry name" value="NanE"/>
    <property type="match status" value="1"/>
</dbReference>
<dbReference type="InterPro" id="IPR013785">
    <property type="entry name" value="Aldolase_TIM"/>
</dbReference>
<evidence type="ECO:0000256" key="7">
    <source>
        <dbReference type="HAMAP-Rule" id="MF_01235"/>
    </source>
</evidence>
<evidence type="ECO:0000256" key="2">
    <source>
        <dbReference type="ARBA" id="ARBA00002147"/>
    </source>
</evidence>
<dbReference type="InterPro" id="IPR011060">
    <property type="entry name" value="RibuloseP-bd_barrel"/>
</dbReference>
<evidence type="ECO:0000256" key="6">
    <source>
        <dbReference type="ARBA" id="ARBA00023277"/>
    </source>
</evidence>
<reference evidence="8" key="1">
    <citation type="submission" date="2022-08" db="EMBL/GenBank/DDBJ databases">
        <title>Alicyclobacillus dauci DSM2870, complete genome.</title>
        <authorList>
            <person name="Wang Q."/>
            <person name="Cai R."/>
            <person name="Wang Z."/>
        </authorList>
    </citation>
    <scope>NUCLEOTIDE SEQUENCE</scope>
    <source>
        <strain evidence="8">DSM 28700</strain>
    </source>
</reference>
<dbReference type="PANTHER" id="PTHR36204">
    <property type="entry name" value="N-ACETYLMANNOSAMINE-6-PHOSPHATE 2-EPIMERASE-RELATED"/>
    <property type="match status" value="1"/>
</dbReference>
<keyword evidence="5 7" id="KW-0413">Isomerase</keyword>
<dbReference type="Gene3D" id="3.20.20.70">
    <property type="entry name" value="Aldolase class I"/>
    <property type="match status" value="1"/>
</dbReference>
<protein>
    <recommendedName>
        <fullName evidence="7">Putative N-acetylmannosamine-6-phosphate 2-epimerase</fullName>
        <ecNumber evidence="7">5.1.3.9</ecNumber>
    </recommendedName>
    <alternativeName>
        <fullName evidence="7">ManNAc-6-P epimerase</fullName>
    </alternativeName>
</protein>
<dbReference type="EMBL" id="CP104064">
    <property type="protein sequence ID" value="WAH39233.1"/>
    <property type="molecule type" value="Genomic_DNA"/>
</dbReference>